<comment type="caution">
    <text evidence="1">The sequence shown here is derived from an EMBL/GenBank/DDBJ whole genome shotgun (WGS) entry which is preliminary data.</text>
</comment>
<dbReference type="EMBL" id="JACGWO010000002">
    <property type="protein sequence ID" value="KAK4435034.1"/>
    <property type="molecule type" value="Genomic_DNA"/>
</dbReference>
<gene>
    <name evidence="1" type="ORF">Salat_0666500</name>
</gene>
<accession>A0AAE2CUX1</accession>
<sequence>LSAPRTTIGGSCKIPSMRLLFLFYQRAQHIMRKPAPSSFPNCWSVDENQAAAPPSTDECAAKVDLTRPKPPERKDTPRGYVSVFPYPPRIVRTVSPPPDVAWPSCPSKARLRSRISRFVTAHGGYPHCP</sequence>
<reference evidence="1" key="2">
    <citation type="journal article" date="2024" name="Plant">
        <title>Genomic evolution and insights into agronomic trait innovations of Sesamum species.</title>
        <authorList>
            <person name="Miao H."/>
            <person name="Wang L."/>
            <person name="Qu L."/>
            <person name="Liu H."/>
            <person name="Sun Y."/>
            <person name="Le M."/>
            <person name="Wang Q."/>
            <person name="Wei S."/>
            <person name="Zheng Y."/>
            <person name="Lin W."/>
            <person name="Duan Y."/>
            <person name="Cao H."/>
            <person name="Xiong S."/>
            <person name="Wang X."/>
            <person name="Wei L."/>
            <person name="Li C."/>
            <person name="Ma Q."/>
            <person name="Ju M."/>
            <person name="Zhao R."/>
            <person name="Li G."/>
            <person name="Mu C."/>
            <person name="Tian Q."/>
            <person name="Mei H."/>
            <person name="Zhang T."/>
            <person name="Gao T."/>
            <person name="Zhang H."/>
        </authorList>
    </citation>
    <scope>NUCLEOTIDE SEQUENCE</scope>
    <source>
        <strain evidence="1">3651</strain>
    </source>
</reference>
<keyword evidence="2" id="KW-1185">Reference proteome</keyword>
<evidence type="ECO:0000313" key="2">
    <source>
        <dbReference type="Proteomes" id="UP001293254"/>
    </source>
</evidence>
<dbReference type="AlphaFoldDB" id="A0AAE2CUX1"/>
<evidence type="ECO:0000313" key="1">
    <source>
        <dbReference type="EMBL" id="KAK4435034.1"/>
    </source>
</evidence>
<name>A0AAE2CUX1_9LAMI</name>
<organism evidence="1 2">
    <name type="scientific">Sesamum alatum</name>
    <dbReference type="NCBI Taxonomy" id="300844"/>
    <lineage>
        <taxon>Eukaryota</taxon>
        <taxon>Viridiplantae</taxon>
        <taxon>Streptophyta</taxon>
        <taxon>Embryophyta</taxon>
        <taxon>Tracheophyta</taxon>
        <taxon>Spermatophyta</taxon>
        <taxon>Magnoliopsida</taxon>
        <taxon>eudicotyledons</taxon>
        <taxon>Gunneridae</taxon>
        <taxon>Pentapetalae</taxon>
        <taxon>asterids</taxon>
        <taxon>lamiids</taxon>
        <taxon>Lamiales</taxon>
        <taxon>Pedaliaceae</taxon>
        <taxon>Sesamum</taxon>
    </lineage>
</organism>
<reference evidence="1" key="1">
    <citation type="submission" date="2020-06" db="EMBL/GenBank/DDBJ databases">
        <authorList>
            <person name="Li T."/>
            <person name="Hu X."/>
            <person name="Zhang T."/>
            <person name="Song X."/>
            <person name="Zhang H."/>
            <person name="Dai N."/>
            <person name="Sheng W."/>
            <person name="Hou X."/>
            <person name="Wei L."/>
        </authorList>
    </citation>
    <scope>NUCLEOTIDE SEQUENCE</scope>
    <source>
        <strain evidence="1">3651</strain>
        <tissue evidence="1">Leaf</tissue>
    </source>
</reference>
<dbReference type="Proteomes" id="UP001293254">
    <property type="component" value="Unassembled WGS sequence"/>
</dbReference>
<protein>
    <submittedName>
        <fullName evidence="1">Uncharacterized protein</fullName>
    </submittedName>
</protein>
<feature type="non-terminal residue" evidence="1">
    <location>
        <position position="1"/>
    </location>
</feature>
<proteinExistence type="predicted"/>